<comment type="caution">
    <text evidence="4">The sequence shown here is derived from an EMBL/GenBank/DDBJ whole genome shotgun (WGS) entry which is preliminary data.</text>
</comment>
<dbReference type="NCBIfam" id="TIGR00254">
    <property type="entry name" value="GGDEF"/>
    <property type="match status" value="1"/>
</dbReference>
<evidence type="ECO:0000259" key="3">
    <source>
        <dbReference type="PROSITE" id="PS50887"/>
    </source>
</evidence>
<keyword evidence="5" id="KW-1185">Reference proteome</keyword>
<dbReference type="PANTHER" id="PTHR44757:SF2">
    <property type="entry name" value="BIOFILM ARCHITECTURE MAINTENANCE PROTEIN MBAA"/>
    <property type="match status" value="1"/>
</dbReference>
<dbReference type="CDD" id="cd01949">
    <property type="entry name" value="GGDEF"/>
    <property type="match status" value="1"/>
</dbReference>
<evidence type="ECO:0000313" key="4">
    <source>
        <dbReference type="EMBL" id="GLK98480.1"/>
    </source>
</evidence>
<dbReference type="AlphaFoldDB" id="A0A9W6NIY7"/>
<evidence type="ECO:0008006" key="6">
    <source>
        <dbReference type="Google" id="ProtNLM"/>
    </source>
</evidence>
<feature type="domain" description="PAS" evidence="2">
    <location>
        <begin position="349"/>
        <end position="419"/>
    </location>
</feature>
<dbReference type="RefSeq" id="WP_261963843.1">
    <property type="nucleotide sequence ID" value="NZ_BAAAXA010000003.1"/>
</dbReference>
<dbReference type="PANTHER" id="PTHR44757">
    <property type="entry name" value="DIGUANYLATE CYCLASE DGCP"/>
    <property type="match status" value="1"/>
</dbReference>
<feature type="transmembrane region" description="Helical" evidence="1">
    <location>
        <begin position="307"/>
        <end position="327"/>
    </location>
</feature>
<keyword evidence="1" id="KW-0812">Transmembrane</keyword>
<accession>A0A9W6NIY7</accession>
<dbReference type="Pfam" id="PF08448">
    <property type="entry name" value="PAS_4"/>
    <property type="match status" value="1"/>
</dbReference>
<feature type="transmembrane region" description="Helical" evidence="1">
    <location>
        <begin position="82"/>
        <end position="105"/>
    </location>
</feature>
<dbReference type="SUPFAM" id="SSF55073">
    <property type="entry name" value="Nucleotide cyclase"/>
    <property type="match status" value="1"/>
</dbReference>
<dbReference type="InterPro" id="IPR052155">
    <property type="entry name" value="Biofilm_reg_signaling"/>
</dbReference>
<dbReference type="CDD" id="cd00130">
    <property type="entry name" value="PAS"/>
    <property type="match status" value="1"/>
</dbReference>
<dbReference type="InterPro" id="IPR043128">
    <property type="entry name" value="Rev_trsase/Diguanyl_cyclase"/>
</dbReference>
<feature type="domain" description="GGDEF" evidence="3">
    <location>
        <begin position="499"/>
        <end position="624"/>
    </location>
</feature>
<dbReference type="InterPro" id="IPR013656">
    <property type="entry name" value="PAS_4"/>
</dbReference>
<dbReference type="EMBL" id="BSFP01000001">
    <property type="protein sequence ID" value="GLK98480.1"/>
    <property type="molecule type" value="Genomic_DNA"/>
</dbReference>
<dbReference type="Gene3D" id="3.30.70.270">
    <property type="match status" value="1"/>
</dbReference>
<feature type="transmembrane region" description="Helical" evidence="1">
    <location>
        <begin position="179"/>
        <end position="202"/>
    </location>
</feature>
<evidence type="ECO:0000256" key="1">
    <source>
        <dbReference type="SAM" id="Phobius"/>
    </source>
</evidence>
<feature type="transmembrane region" description="Helical" evidence="1">
    <location>
        <begin position="214"/>
        <end position="237"/>
    </location>
</feature>
<evidence type="ECO:0000313" key="5">
    <source>
        <dbReference type="Proteomes" id="UP001143480"/>
    </source>
</evidence>
<evidence type="ECO:0000259" key="2">
    <source>
        <dbReference type="PROSITE" id="PS50112"/>
    </source>
</evidence>
<dbReference type="SUPFAM" id="SSF55785">
    <property type="entry name" value="PYP-like sensor domain (PAS domain)"/>
    <property type="match status" value="1"/>
</dbReference>
<dbReference type="InterPro" id="IPR000160">
    <property type="entry name" value="GGDEF_dom"/>
</dbReference>
<dbReference type="NCBIfam" id="TIGR00229">
    <property type="entry name" value="sensory_box"/>
    <property type="match status" value="1"/>
</dbReference>
<dbReference type="PROSITE" id="PS50112">
    <property type="entry name" value="PAS"/>
    <property type="match status" value="1"/>
</dbReference>
<feature type="transmembrane region" description="Helical" evidence="1">
    <location>
        <begin position="281"/>
        <end position="301"/>
    </location>
</feature>
<keyword evidence="1" id="KW-0472">Membrane</keyword>
<proteinExistence type="predicted"/>
<name>A0A9W6NIY7_9ACTN</name>
<protein>
    <recommendedName>
        <fullName evidence="6">PAS domain S-box-containing protein/diguanylate cyclase (GGDEF)-like protein</fullName>
    </recommendedName>
</protein>
<reference evidence="4" key="1">
    <citation type="journal article" date="2014" name="Int. J. Syst. Evol. Microbiol.">
        <title>Complete genome sequence of Corynebacterium casei LMG S-19264T (=DSM 44701T), isolated from a smear-ripened cheese.</title>
        <authorList>
            <consortium name="US DOE Joint Genome Institute (JGI-PGF)"/>
            <person name="Walter F."/>
            <person name="Albersmeier A."/>
            <person name="Kalinowski J."/>
            <person name="Ruckert C."/>
        </authorList>
    </citation>
    <scope>NUCLEOTIDE SEQUENCE</scope>
    <source>
        <strain evidence="4">VKM Ac-1321</strain>
    </source>
</reference>
<feature type="transmembrane region" description="Helical" evidence="1">
    <location>
        <begin position="117"/>
        <end position="137"/>
    </location>
</feature>
<dbReference type="InterPro" id="IPR000014">
    <property type="entry name" value="PAS"/>
</dbReference>
<sequence>MSTSNELRPRPSARSALLRDPVLRALVLFTAAFTVWYAIPDTGAPAKLALFWPLQVVLDVIFAVLSARMSALPGVSAAHRRFWRLVAVAGVFFTIGDTVQGVQTFATPVDGMVQGGAVQSGLVTLGSAIALLAMVLHPTNTAGRERLRFMLDAATVVAATAVFVWYLSPSVDLREGGGALLLALASAGVSLAGSFGLVKLMLGRNMPFTPIAGWSAGLASVLVGLSTGLTAALVEVARPEVSMLARLLPCALLAAVPRINEANLRADPDVLARRTMRPFSLLPYFGVLAAYVLLIVSLSGGSLDARVWGVVIGVLLVTGIVVTRQLIAFTDNARLLGEVDRSLRALAEQEERFRGLVQHSSDITLIAGPDHIVSYASPAVERTFGVPPESVIGLRMNELTVAEARDEWQARLADLLTRPGASITMQLQVPHVDGRPRWLSAVATNLIHLPGIRGVVYNAHDITEVVAFQDRLRHEATHDSLTGLANRSLFAERIAVAGTAASILIIDLDGFKAVNDTYGHHAGDALLRAVAERLRRCVRPTDTVARLGGDEFAVLLPDTALDYADELTRRLHETFAEPVQLDGALIPIRASIGAAHGSLANADGLLRDADAAMYAVKHGARDLL</sequence>
<organism evidence="4 5">
    <name type="scientific">Dactylosporangium matsuzakiense</name>
    <dbReference type="NCBI Taxonomy" id="53360"/>
    <lineage>
        <taxon>Bacteria</taxon>
        <taxon>Bacillati</taxon>
        <taxon>Actinomycetota</taxon>
        <taxon>Actinomycetes</taxon>
        <taxon>Micromonosporales</taxon>
        <taxon>Micromonosporaceae</taxon>
        <taxon>Dactylosporangium</taxon>
    </lineage>
</organism>
<dbReference type="SMART" id="SM00091">
    <property type="entry name" value="PAS"/>
    <property type="match status" value="1"/>
</dbReference>
<dbReference type="PROSITE" id="PS50887">
    <property type="entry name" value="GGDEF"/>
    <property type="match status" value="1"/>
</dbReference>
<dbReference type="Proteomes" id="UP001143480">
    <property type="component" value="Unassembled WGS sequence"/>
</dbReference>
<feature type="transmembrane region" description="Helical" evidence="1">
    <location>
        <begin position="51"/>
        <end position="70"/>
    </location>
</feature>
<dbReference type="SMART" id="SM00267">
    <property type="entry name" value="GGDEF"/>
    <property type="match status" value="1"/>
</dbReference>
<reference evidence="4" key="2">
    <citation type="submission" date="2023-01" db="EMBL/GenBank/DDBJ databases">
        <authorList>
            <person name="Sun Q."/>
            <person name="Evtushenko L."/>
        </authorList>
    </citation>
    <scope>NUCLEOTIDE SEQUENCE</scope>
    <source>
        <strain evidence="4">VKM Ac-1321</strain>
    </source>
</reference>
<feature type="transmembrane region" description="Helical" evidence="1">
    <location>
        <begin position="149"/>
        <end position="167"/>
    </location>
</feature>
<dbReference type="InterPro" id="IPR035965">
    <property type="entry name" value="PAS-like_dom_sf"/>
</dbReference>
<dbReference type="Pfam" id="PF00990">
    <property type="entry name" value="GGDEF"/>
    <property type="match status" value="1"/>
</dbReference>
<dbReference type="Gene3D" id="3.30.450.20">
    <property type="entry name" value="PAS domain"/>
    <property type="match status" value="1"/>
</dbReference>
<feature type="transmembrane region" description="Helical" evidence="1">
    <location>
        <begin position="21"/>
        <end position="39"/>
    </location>
</feature>
<keyword evidence="1" id="KW-1133">Transmembrane helix</keyword>
<dbReference type="InterPro" id="IPR029787">
    <property type="entry name" value="Nucleotide_cyclase"/>
</dbReference>
<gene>
    <name evidence="4" type="ORF">GCM10017581_002210</name>
</gene>